<feature type="region of interest" description="Disordered" evidence="19">
    <location>
        <begin position="963"/>
        <end position="992"/>
    </location>
</feature>
<dbReference type="InterPro" id="IPR004602">
    <property type="entry name" value="UvrA"/>
</dbReference>
<sequence>MSELKTISIRGAREHNLKGIDLDLPRNKLIVMTGLSGSGKSSLAFDTIYAEGQRRYVESLSAYARQFLEMMQKPDVDQIEGLSPAISIEQKTTSRNPRSTVGTVTEIYDYMRLLFARVGVPYSPATGLPIESQTVSQMVDRILAFEEGTRLYILAPIVRGRKGEYKKELAELMKKGFQRVKVDGQFYEIADVPALDKKYKHDIDVVVDRAVVRPDMAARLADSLETCLKLADGLAIAEFADRPLPPEETAAGGSANKSLNETHERVLFSEKFACPVSGFTIPEIEPRLFSFNNPFGACPSCDGLGSQQKVDENLIVPEPARTLRDGAIAPWAKSSSPYYNQTLEALGKAFGFKLSSKWSDLSKEAQHAILQGTDDKIEFNYQDGARSYKTVKNFEGIVPNLERRWKETDSAWAREEIERYMSAAPCPACAGYRLKPEALAVKINALHIGEVTEMSIRTARDWFEVLPESLNAKQNEIAVRILKEIRERLRFLNDVGLDYLSLSRNSGTLSGGESQRIRLASQIGSGLTGVLYVLDEPSIGLHQRDNARLLDTLKHLRDIGNTVIVVEHDEDAILTADYVVDIGPAAGIHGGQVIAEGSPQEVMANPKSLTGKYLSGELGVAVPAERRKPKKGREIKVFGARGNNLKNVTAAVPLGVFTAVTGVSGGGKSTFLIETLYKSAARRVMGAREIPAEHDRIDGFEFIDKVIDIDQSPIGRTPRSNPATYTGAFTPIRDWFAGLPEAKARGYAPGRFSFNVKGGRCEACQGDGVIKIEMHFLPDVYVTCDVCHGKRYNRETLDVTFKGKSIADVLDMTVEEGVEFFAAVPAVRDKLQSLFDVGLGYIKVGQQANTLSGGEAQRVKLAKELSKRSTGRTLYILDEPTTGLHFHDVNKLLEMLHALVEQGNSVVVIEHNLEVIKTADWIIDIGPEGGTGGGEVVATGTPEDIVKVERSYTGHFLKELLERGRPENGRLRSKPQLSSQRFERPKAGGGTRYVDIRHDPHRYRRLDLRALGRHFLSRKTAEKTPAGTRQPAAHGNRGERHLLQQPETGDLCEMGIRSARGLRVFPKGKPLCHQPQGSGRGR</sequence>
<feature type="binding site" evidence="18">
    <location>
        <begin position="34"/>
        <end position="41"/>
    </location>
    <ligand>
        <name>ATP</name>
        <dbReference type="ChEBI" id="CHEBI:30616"/>
    </ligand>
</feature>
<dbReference type="PANTHER" id="PTHR43152:SF3">
    <property type="entry name" value="UVRABC SYSTEM PROTEIN A"/>
    <property type="match status" value="1"/>
</dbReference>
<keyword evidence="13 18" id="KW-0234">DNA repair</keyword>
<dbReference type="Pfam" id="PF17755">
    <property type="entry name" value="UvrA_DNA-bind"/>
    <property type="match status" value="1"/>
</dbReference>
<evidence type="ECO:0000256" key="15">
    <source>
        <dbReference type="ARBA" id="ARBA00038000"/>
    </source>
</evidence>
<dbReference type="NCBIfam" id="TIGR00630">
    <property type="entry name" value="uvra"/>
    <property type="match status" value="1"/>
</dbReference>
<dbReference type="PROSITE" id="PS50893">
    <property type="entry name" value="ABC_TRANSPORTER_2"/>
    <property type="match status" value="1"/>
</dbReference>
<keyword evidence="14 18" id="KW-0742">SOS response</keyword>
<feature type="zinc finger region" description="C4-type" evidence="18">
    <location>
        <begin position="761"/>
        <end position="787"/>
    </location>
</feature>
<reference evidence="21 22" key="1">
    <citation type="journal article" date="2013" name="Genome Announc.">
        <title>Genome Sequence of Rhizobium lupini HPC(L) Isolated from Saline Desert Soil, Kutch (Gujarat).</title>
        <authorList>
            <person name="Agarwal L."/>
            <person name="Purohit H.J."/>
        </authorList>
    </citation>
    <scope>NUCLEOTIDE SEQUENCE [LARGE SCALE GENOMIC DNA]</scope>
    <source>
        <strain evidence="22">HPC(L)</strain>
    </source>
</reference>
<evidence type="ECO:0000256" key="16">
    <source>
        <dbReference type="ARBA" id="ARBA00039316"/>
    </source>
</evidence>
<evidence type="ECO:0000256" key="11">
    <source>
        <dbReference type="ARBA" id="ARBA00022881"/>
    </source>
</evidence>
<dbReference type="InterPro" id="IPR003439">
    <property type="entry name" value="ABC_transporter-like_ATP-bd"/>
</dbReference>
<dbReference type="Pfam" id="PF17760">
    <property type="entry name" value="UvrA_inter"/>
    <property type="match status" value="1"/>
</dbReference>
<keyword evidence="22" id="KW-1185">Reference proteome</keyword>
<evidence type="ECO:0000256" key="18">
    <source>
        <dbReference type="HAMAP-Rule" id="MF_00205"/>
    </source>
</evidence>
<dbReference type="PANTHER" id="PTHR43152">
    <property type="entry name" value="UVRABC SYSTEM PROTEIN A"/>
    <property type="match status" value="1"/>
</dbReference>
<evidence type="ECO:0000313" key="22">
    <source>
        <dbReference type="Proteomes" id="UP000017668"/>
    </source>
</evidence>
<comment type="subcellular location">
    <subcellularLocation>
        <location evidence="1 18">Cytoplasm</location>
    </subcellularLocation>
</comment>
<dbReference type="PROSITE" id="PS00211">
    <property type="entry name" value="ABC_TRANSPORTER_1"/>
    <property type="match status" value="2"/>
</dbReference>
<protein>
    <recommendedName>
        <fullName evidence="16 18">UvrABC system protein A</fullName>
        <shortName evidence="18">UvrA protein</shortName>
    </recommendedName>
    <alternativeName>
        <fullName evidence="17 18">Excinuclease ABC subunit A</fullName>
    </alternativeName>
</protein>
<evidence type="ECO:0000259" key="20">
    <source>
        <dbReference type="PROSITE" id="PS50893"/>
    </source>
</evidence>
<evidence type="ECO:0000256" key="17">
    <source>
        <dbReference type="ARBA" id="ARBA00042156"/>
    </source>
</evidence>
<keyword evidence="6 18" id="KW-0227">DNA damage</keyword>
<evidence type="ECO:0000256" key="1">
    <source>
        <dbReference type="ARBA" id="ARBA00004496"/>
    </source>
</evidence>
<dbReference type="CDD" id="cd03271">
    <property type="entry name" value="ABC_UvrA_II"/>
    <property type="match status" value="1"/>
</dbReference>
<evidence type="ECO:0000256" key="10">
    <source>
        <dbReference type="ARBA" id="ARBA00022840"/>
    </source>
</evidence>
<evidence type="ECO:0000256" key="13">
    <source>
        <dbReference type="ARBA" id="ARBA00023204"/>
    </source>
</evidence>
<organism evidence="21 22">
    <name type="scientific">Bradyrhizobium lupini HPC(L)</name>
    <dbReference type="NCBI Taxonomy" id="1229491"/>
    <lineage>
        <taxon>Bacteria</taxon>
        <taxon>Pseudomonadati</taxon>
        <taxon>Pseudomonadota</taxon>
        <taxon>Alphaproteobacteria</taxon>
        <taxon>Hyphomicrobiales</taxon>
        <taxon>Nitrobacteraceae</taxon>
        <taxon>Bradyrhizobium</taxon>
    </lineage>
</organism>
<dbReference type="HAMAP" id="MF_00205">
    <property type="entry name" value="UvrA"/>
    <property type="match status" value="1"/>
</dbReference>
<evidence type="ECO:0000313" key="21">
    <source>
        <dbReference type="EMBL" id="EKJ97171.1"/>
    </source>
</evidence>
<dbReference type="Gene3D" id="1.10.8.280">
    <property type="entry name" value="ABC transporter ATPase domain-like"/>
    <property type="match status" value="1"/>
</dbReference>
<keyword evidence="10 18" id="KW-0067">ATP-binding</keyword>
<gene>
    <name evidence="18 21" type="primary">uvrA</name>
    <name evidence="21" type="ORF">C241_02684</name>
</gene>
<dbReference type="Gene3D" id="1.20.1580.10">
    <property type="entry name" value="ABC transporter ATPase like domain"/>
    <property type="match status" value="2"/>
</dbReference>
<dbReference type="NCBIfam" id="NF001503">
    <property type="entry name" value="PRK00349.1"/>
    <property type="match status" value="1"/>
</dbReference>
<evidence type="ECO:0000256" key="7">
    <source>
        <dbReference type="ARBA" id="ARBA00022769"/>
    </source>
</evidence>
<dbReference type="SUPFAM" id="SSF52540">
    <property type="entry name" value="P-loop containing nucleoside triphosphate hydrolases"/>
    <property type="match status" value="2"/>
</dbReference>
<evidence type="ECO:0000256" key="3">
    <source>
        <dbReference type="ARBA" id="ARBA00022723"/>
    </source>
</evidence>
<keyword evidence="11 18" id="KW-0267">Excision nuclease</keyword>
<comment type="caution">
    <text evidence="21">The sequence shown here is derived from an EMBL/GenBank/DDBJ whole genome shotgun (WGS) entry which is preliminary data.</text>
</comment>
<evidence type="ECO:0000256" key="9">
    <source>
        <dbReference type="ARBA" id="ARBA00022833"/>
    </source>
</evidence>
<evidence type="ECO:0000256" key="6">
    <source>
        <dbReference type="ARBA" id="ARBA00022763"/>
    </source>
</evidence>
<dbReference type="Proteomes" id="UP000017668">
    <property type="component" value="Unassembled WGS sequence"/>
</dbReference>
<keyword evidence="5 18" id="KW-0547">Nucleotide-binding</keyword>
<dbReference type="EMBL" id="AMQQ01000004">
    <property type="protein sequence ID" value="EKJ97171.1"/>
    <property type="molecule type" value="Genomic_DNA"/>
</dbReference>
<evidence type="ECO:0000256" key="2">
    <source>
        <dbReference type="ARBA" id="ARBA00022490"/>
    </source>
</evidence>
<comment type="subunit">
    <text evidence="18">Forms a heterotetramer with UvrB during the search for lesions.</text>
</comment>
<dbReference type="Gene3D" id="3.30.1490.20">
    <property type="entry name" value="ATP-grasp fold, A domain"/>
    <property type="match status" value="1"/>
</dbReference>
<keyword evidence="7 18" id="KW-0228">DNA excision</keyword>
<keyword evidence="12 18" id="KW-0238">DNA-binding</keyword>
<keyword evidence="2 18" id="KW-0963">Cytoplasm</keyword>
<feature type="domain" description="ABC transporter" evidence="20">
    <location>
        <begin position="630"/>
        <end position="958"/>
    </location>
</feature>
<keyword evidence="4 18" id="KW-0677">Repeat</keyword>
<evidence type="ECO:0000256" key="4">
    <source>
        <dbReference type="ARBA" id="ARBA00022737"/>
    </source>
</evidence>
<evidence type="ECO:0000256" key="19">
    <source>
        <dbReference type="SAM" id="MobiDB-lite"/>
    </source>
</evidence>
<dbReference type="CDD" id="cd03270">
    <property type="entry name" value="ABC_UvrA_I"/>
    <property type="match status" value="1"/>
</dbReference>
<dbReference type="InterPro" id="IPR041102">
    <property type="entry name" value="UvrA_inter"/>
</dbReference>
<keyword evidence="8 18" id="KW-0863">Zinc-finger</keyword>
<name>A0ABP2RX45_RHILU</name>
<feature type="binding site" evidence="18">
    <location>
        <begin position="662"/>
        <end position="669"/>
    </location>
    <ligand>
        <name>ATP</name>
        <dbReference type="ChEBI" id="CHEBI:30616"/>
    </ligand>
</feature>
<evidence type="ECO:0000256" key="8">
    <source>
        <dbReference type="ARBA" id="ARBA00022771"/>
    </source>
</evidence>
<accession>A0ABP2RX45</accession>
<dbReference type="InterPro" id="IPR027417">
    <property type="entry name" value="P-loop_NTPase"/>
</dbReference>
<dbReference type="InterPro" id="IPR041552">
    <property type="entry name" value="UvrA_DNA-bd"/>
</dbReference>
<dbReference type="InterPro" id="IPR017871">
    <property type="entry name" value="ABC_transporter-like_CS"/>
</dbReference>
<comment type="caution">
    <text evidence="18">Lacks conserved residue(s) required for the propagation of feature annotation.</text>
</comment>
<dbReference type="InterPro" id="IPR013815">
    <property type="entry name" value="ATP_grasp_subdomain_1"/>
</dbReference>
<proteinExistence type="inferred from homology"/>
<keyword evidence="3 18" id="KW-0479">Metal-binding</keyword>
<evidence type="ECO:0000256" key="5">
    <source>
        <dbReference type="ARBA" id="ARBA00022741"/>
    </source>
</evidence>
<comment type="similarity">
    <text evidence="15 18">Belongs to the ABC transporter superfamily. UvrA family.</text>
</comment>
<keyword evidence="9 18" id="KW-0862">Zinc</keyword>
<feature type="region of interest" description="Disordered" evidence="19">
    <location>
        <begin position="1017"/>
        <end position="1041"/>
    </location>
</feature>
<evidence type="ECO:0000256" key="14">
    <source>
        <dbReference type="ARBA" id="ARBA00023236"/>
    </source>
</evidence>
<comment type="function">
    <text evidence="18">The UvrABC repair system catalyzes the recognition and processing of DNA lesions. UvrA is an ATPase and a DNA-binding protein. A damage recognition complex composed of 2 UvrA and 2 UvrB subunits scans DNA for abnormalities. When the presence of a lesion has been verified by UvrB, the UvrA molecules dissociate.</text>
</comment>
<evidence type="ECO:0000256" key="12">
    <source>
        <dbReference type="ARBA" id="ARBA00023125"/>
    </source>
</evidence>
<dbReference type="Gene3D" id="3.40.50.300">
    <property type="entry name" value="P-loop containing nucleotide triphosphate hydrolases"/>
    <property type="match status" value="2"/>
</dbReference>